<dbReference type="GO" id="GO:0008610">
    <property type="term" value="P:lipid biosynthetic process"/>
    <property type="evidence" value="ECO:0007669"/>
    <property type="project" value="InterPro"/>
</dbReference>
<comment type="caution">
    <text evidence="7">The sequence shown here is derived from an EMBL/GenBank/DDBJ whole genome shotgun (WGS) entry which is preliminary data.</text>
</comment>
<organism evidence="7 8">
    <name type="scientific">Pelovirga terrestris</name>
    <dbReference type="NCBI Taxonomy" id="2771352"/>
    <lineage>
        <taxon>Bacteria</taxon>
        <taxon>Pseudomonadati</taxon>
        <taxon>Thermodesulfobacteriota</taxon>
        <taxon>Desulfuromonadia</taxon>
        <taxon>Geobacterales</taxon>
        <taxon>Geobacteraceae</taxon>
        <taxon>Pelovirga</taxon>
    </lineage>
</organism>
<dbReference type="GO" id="GO:0008168">
    <property type="term" value="F:methyltransferase activity"/>
    <property type="evidence" value="ECO:0007669"/>
    <property type="project" value="UniProtKB-KW"/>
</dbReference>
<dbReference type="PANTHER" id="PTHR43667">
    <property type="entry name" value="CYCLOPROPANE-FATTY-ACYL-PHOSPHOLIPID SYNTHASE"/>
    <property type="match status" value="1"/>
</dbReference>
<dbReference type="Gene3D" id="3.40.50.150">
    <property type="entry name" value="Vaccinia Virus protein VP39"/>
    <property type="match status" value="1"/>
</dbReference>
<accession>A0A8J6QZ43</accession>
<proteinExistence type="inferred from homology"/>
<evidence type="ECO:0000313" key="8">
    <source>
        <dbReference type="Proteomes" id="UP000632828"/>
    </source>
</evidence>
<dbReference type="CDD" id="cd02440">
    <property type="entry name" value="AdoMet_MTases"/>
    <property type="match status" value="1"/>
</dbReference>
<dbReference type="EMBL" id="JACWUN010000023">
    <property type="protein sequence ID" value="MBD1401823.1"/>
    <property type="molecule type" value="Genomic_DNA"/>
</dbReference>
<dbReference type="InterPro" id="IPR050723">
    <property type="entry name" value="CFA/CMAS"/>
</dbReference>
<dbReference type="GO" id="GO:0032259">
    <property type="term" value="P:methylation"/>
    <property type="evidence" value="ECO:0007669"/>
    <property type="project" value="UniProtKB-KW"/>
</dbReference>
<keyword evidence="3" id="KW-0808">Transferase</keyword>
<dbReference type="AlphaFoldDB" id="A0A8J6QZ43"/>
<dbReference type="SUPFAM" id="SSF53335">
    <property type="entry name" value="S-adenosyl-L-methionine-dependent methyltransferases"/>
    <property type="match status" value="1"/>
</dbReference>
<keyword evidence="2 7" id="KW-0489">Methyltransferase</keyword>
<evidence type="ECO:0000313" key="7">
    <source>
        <dbReference type="EMBL" id="MBD1401823.1"/>
    </source>
</evidence>
<evidence type="ECO:0000256" key="1">
    <source>
        <dbReference type="ARBA" id="ARBA00010815"/>
    </source>
</evidence>
<comment type="similarity">
    <text evidence="1">Belongs to the CFA/CMAS family.</text>
</comment>
<sequence length="420" mass="48382">MISSTLNSRFVVGRNSAATRVQAWSRSLLHRLLQHLYYGQITLIEGDHQVTFGQDADFHAQIQVNDPAFYPKAVFGGSIGAGESYIDGDWDADCLTTLVRIVARNSQLLDRLEDRWAWLVRPWQRAKHLLRCNNRSGSKKNILAHYDLGNSMYESFLDPTMMYSAAIYPNVESRLEDAAVYKLEHICRRLDLRPEDRVIEIGSGWGGFAIHAASHYGCHVTTTTISDAQYQEAHRRIAAAGLEDRITLLKQDYRDLEGTYDKLVSIEMIEAVGHRYLPQFFAQCNRLLKPDGMMLLQAITIQDQLYQRYLTSVDFIQEHIFPGGCLLSNHHLLKLMSEKTDMVVRGIEDFGLDYARTLKDWYDRFIANFNKIEQKGFDERFKRLWSYYFCYCEGGFRERAISVVQLTATRPGHLQPLSRS</sequence>
<evidence type="ECO:0000256" key="5">
    <source>
        <dbReference type="ARBA" id="ARBA00023098"/>
    </source>
</evidence>
<evidence type="ECO:0000256" key="3">
    <source>
        <dbReference type="ARBA" id="ARBA00022679"/>
    </source>
</evidence>
<dbReference type="RefSeq" id="WP_191157801.1">
    <property type="nucleotide sequence ID" value="NZ_JACWUN010000023.1"/>
</dbReference>
<keyword evidence="5" id="KW-0443">Lipid metabolism</keyword>
<evidence type="ECO:0000256" key="6">
    <source>
        <dbReference type="PIRSR" id="PIRSR003085-1"/>
    </source>
</evidence>
<dbReference type="Pfam" id="PF02353">
    <property type="entry name" value="CMAS"/>
    <property type="match status" value="1"/>
</dbReference>
<evidence type="ECO:0000256" key="2">
    <source>
        <dbReference type="ARBA" id="ARBA00022603"/>
    </source>
</evidence>
<reference evidence="7" key="1">
    <citation type="submission" date="2020-09" db="EMBL/GenBank/DDBJ databases">
        <title>Pelobacter alkaliphilus sp. nov., a novel anaerobic arsenate-reducing bacterium from terrestrial mud volcano.</title>
        <authorList>
            <person name="Khomyakova M.A."/>
            <person name="Merkel A.Y."/>
            <person name="Slobodkin A.I."/>
        </authorList>
    </citation>
    <scope>NUCLEOTIDE SEQUENCE</scope>
    <source>
        <strain evidence="7">M08fum</strain>
    </source>
</reference>
<dbReference type="InterPro" id="IPR003333">
    <property type="entry name" value="CMAS"/>
</dbReference>
<name>A0A8J6QZ43_9BACT</name>
<evidence type="ECO:0000256" key="4">
    <source>
        <dbReference type="ARBA" id="ARBA00022691"/>
    </source>
</evidence>
<gene>
    <name evidence="7" type="ORF">ICT70_14265</name>
</gene>
<dbReference type="PANTHER" id="PTHR43667:SF2">
    <property type="entry name" value="FATTY ACID C-METHYL TRANSFERASE"/>
    <property type="match status" value="1"/>
</dbReference>
<keyword evidence="4" id="KW-0949">S-adenosyl-L-methionine</keyword>
<dbReference type="PIRSF" id="PIRSF003085">
    <property type="entry name" value="CMAS"/>
    <property type="match status" value="1"/>
</dbReference>
<dbReference type="InterPro" id="IPR029063">
    <property type="entry name" value="SAM-dependent_MTases_sf"/>
</dbReference>
<feature type="active site" evidence="6">
    <location>
        <position position="392"/>
    </location>
</feature>
<dbReference type="Proteomes" id="UP000632828">
    <property type="component" value="Unassembled WGS sequence"/>
</dbReference>
<keyword evidence="8" id="KW-1185">Reference proteome</keyword>
<protein>
    <submittedName>
        <fullName evidence="7">Class I SAM-dependent methyltransferase</fullName>
    </submittedName>
</protein>